<comment type="caution">
    <text evidence="2">The sequence shown here is derived from an EMBL/GenBank/DDBJ whole genome shotgun (WGS) entry which is preliminary data.</text>
</comment>
<sequence length="147" mass="16425">MWLVTLAKASLVAKVGVLHLPGDFVILDYEVDFEVPIILGRLSLQGKVIVDMEKILTVHGERRSSNKIPPSPTSGEWVKYASREMTRCQAPNVMMNFDSDGIEKYNELVADLISMNTVQPKKYELDIKNHAVPTHKTIYRGGTKIGA</sequence>
<protein>
    <submittedName>
        <fullName evidence="2">Uncharacterized protein</fullName>
    </submittedName>
</protein>
<dbReference type="OrthoDB" id="778454at2759"/>
<keyword evidence="1" id="KW-0732">Signal</keyword>
<proteinExistence type="predicted"/>
<dbReference type="EMBL" id="JACXVP010000002">
    <property type="protein sequence ID" value="KAG5627556.1"/>
    <property type="molecule type" value="Genomic_DNA"/>
</dbReference>
<evidence type="ECO:0000313" key="2">
    <source>
        <dbReference type="EMBL" id="KAG5627556.1"/>
    </source>
</evidence>
<keyword evidence="3" id="KW-1185">Reference proteome</keyword>
<dbReference type="AlphaFoldDB" id="A0A9J6AT37"/>
<evidence type="ECO:0000313" key="3">
    <source>
        <dbReference type="Proteomes" id="UP000824120"/>
    </source>
</evidence>
<organism evidence="2 3">
    <name type="scientific">Solanum commersonii</name>
    <name type="common">Commerson's wild potato</name>
    <name type="synonym">Commerson's nightshade</name>
    <dbReference type="NCBI Taxonomy" id="4109"/>
    <lineage>
        <taxon>Eukaryota</taxon>
        <taxon>Viridiplantae</taxon>
        <taxon>Streptophyta</taxon>
        <taxon>Embryophyta</taxon>
        <taxon>Tracheophyta</taxon>
        <taxon>Spermatophyta</taxon>
        <taxon>Magnoliopsida</taxon>
        <taxon>eudicotyledons</taxon>
        <taxon>Gunneridae</taxon>
        <taxon>Pentapetalae</taxon>
        <taxon>asterids</taxon>
        <taxon>lamiids</taxon>
        <taxon>Solanales</taxon>
        <taxon>Solanaceae</taxon>
        <taxon>Solanoideae</taxon>
        <taxon>Solaneae</taxon>
        <taxon>Solanum</taxon>
    </lineage>
</organism>
<gene>
    <name evidence="2" type="ORF">H5410_012774</name>
</gene>
<evidence type="ECO:0000256" key="1">
    <source>
        <dbReference type="SAM" id="SignalP"/>
    </source>
</evidence>
<feature type="signal peptide" evidence="1">
    <location>
        <begin position="1"/>
        <end position="17"/>
    </location>
</feature>
<name>A0A9J6AT37_SOLCO</name>
<feature type="chain" id="PRO_5039908103" evidence="1">
    <location>
        <begin position="18"/>
        <end position="147"/>
    </location>
</feature>
<reference evidence="2 3" key="1">
    <citation type="submission" date="2020-09" db="EMBL/GenBank/DDBJ databases">
        <title>De no assembly of potato wild relative species, Solanum commersonii.</title>
        <authorList>
            <person name="Cho K."/>
        </authorList>
    </citation>
    <scope>NUCLEOTIDE SEQUENCE [LARGE SCALE GENOMIC DNA]</scope>
    <source>
        <strain evidence="2">LZ3.2</strain>
        <tissue evidence="2">Leaf</tissue>
    </source>
</reference>
<dbReference type="Proteomes" id="UP000824120">
    <property type="component" value="Chromosome 2"/>
</dbReference>
<accession>A0A9J6AT37</accession>